<dbReference type="OrthoDB" id="9785438at2"/>
<dbReference type="EMBL" id="CP021235">
    <property type="protein sequence ID" value="ARS37328.1"/>
    <property type="molecule type" value="Genomic_DNA"/>
</dbReference>
<dbReference type="AlphaFoldDB" id="A0A1X9YWT6"/>
<evidence type="ECO:0000313" key="2">
    <source>
        <dbReference type="Proteomes" id="UP000266292"/>
    </source>
</evidence>
<reference evidence="2" key="1">
    <citation type="submission" date="2017-05" db="EMBL/GenBank/DDBJ databases">
        <authorList>
            <person name="Ray J."/>
            <person name="Price M."/>
            <person name="Deutschbauer A."/>
        </authorList>
    </citation>
    <scope>NUCLEOTIDE SEQUENCE [LARGE SCALE GENOMIC DNA]</scope>
    <source>
        <strain evidence="2">DSM 19842</strain>
    </source>
</reference>
<name>A0A1X9YWT6_9BACT</name>
<protein>
    <recommendedName>
        <fullName evidence="3">Thiol-disulfide oxidoreductase</fullName>
    </recommendedName>
</protein>
<sequence>MVAKQGSSPAGVAAPPRPVLVYDGDCSFCKYWVHRWQHRTQGRVQYVPFQEVPDRFYGISHTQFRQSVYLITRYGQRLHGAEAVAVLLQLSGYGTWSGLYYRLPFVSTVAEAGYRLVANHRDFFFKLTQLFFRTT</sequence>
<dbReference type="GO" id="GO:0015035">
    <property type="term" value="F:protein-disulfide reductase activity"/>
    <property type="evidence" value="ECO:0007669"/>
    <property type="project" value="InterPro"/>
</dbReference>
<dbReference type="Pfam" id="PF04134">
    <property type="entry name" value="DCC1-like"/>
    <property type="match status" value="1"/>
</dbReference>
<dbReference type="RefSeq" id="WP_084196289.1">
    <property type="nucleotide sequence ID" value="NZ_CP021235.1"/>
</dbReference>
<proteinExistence type="predicted"/>
<keyword evidence="2" id="KW-1185">Reference proteome</keyword>
<dbReference type="Proteomes" id="UP000266292">
    <property type="component" value="Chromosome"/>
</dbReference>
<organism evidence="1 2">
    <name type="scientific">Pontibacter actiniarum</name>
    <dbReference type="NCBI Taxonomy" id="323450"/>
    <lineage>
        <taxon>Bacteria</taxon>
        <taxon>Pseudomonadati</taxon>
        <taxon>Bacteroidota</taxon>
        <taxon>Cytophagia</taxon>
        <taxon>Cytophagales</taxon>
        <taxon>Hymenobacteraceae</taxon>
        <taxon>Pontibacter</taxon>
    </lineage>
</organism>
<evidence type="ECO:0008006" key="3">
    <source>
        <dbReference type="Google" id="ProtNLM"/>
    </source>
</evidence>
<dbReference type="STRING" id="709015.GCA_000472485_03822"/>
<evidence type="ECO:0000313" key="1">
    <source>
        <dbReference type="EMBL" id="ARS37328.1"/>
    </source>
</evidence>
<accession>A0A1X9YWT6</accession>
<gene>
    <name evidence="1" type="ORF">CA264_18940</name>
</gene>
<dbReference type="KEGG" id="pact:CA264_18940"/>
<dbReference type="InterPro" id="IPR007263">
    <property type="entry name" value="DCC1-like"/>
</dbReference>